<comment type="caution">
    <text evidence="1">The sequence shown here is derived from an EMBL/GenBank/DDBJ whole genome shotgun (WGS) entry which is preliminary data.</text>
</comment>
<protein>
    <submittedName>
        <fullName evidence="1">5671_t:CDS:1</fullName>
    </submittedName>
</protein>
<accession>A0ABN7UYA2</accession>
<sequence length="50" mass="5878">TLLEAKAWESDAKKIIKQIMPQKLPKLSPSTFFDSYEKMTLLYYKAKLKL</sequence>
<keyword evidence="2" id="KW-1185">Reference proteome</keyword>
<dbReference type="EMBL" id="CAJVQB010006825">
    <property type="protein sequence ID" value="CAG8692169.1"/>
    <property type="molecule type" value="Genomic_DNA"/>
</dbReference>
<reference evidence="1 2" key="1">
    <citation type="submission" date="2021-06" db="EMBL/GenBank/DDBJ databases">
        <authorList>
            <person name="Kallberg Y."/>
            <person name="Tangrot J."/>
            <person name="Rosling A."/>
        </authorList>
    </citation>
    <scope>NUCLEOTIDE SEQUENCE [LARGE SCALE GENOMIC DNA]</scope>
    <source>
        <strain evidence="1 2">120-4 pot B 10/14</strain>
    </source>
</reference>
<feature type="non-terminal residue" evidence="1">
    <location>
        <position position="1"/>
    </location>
</feature>
<evidence type="ECO:0000313" key="1">
    <source>
        <dbReference type="EMBL" id="CAG8692169.1"/>
    </source>
</evidence>
<evidence type="ECO:0000313" key="2">
    <source>
        <dbReference type="Proteomes" id="UP000789901"/>
    </source>
</evidence>
<name>A0ABN7UYA2_GIGMA</name>
<gene>
    <name evidence="1" type="ORF">GMARGA_LOCUS11584</name>
</gene>
<proteinExistence type="predicted"/>
<dbReference type="Proteomes" id="UP000789901">
    <property type="component" value="Unassembled WGS sequence"/>
</dbReference>
<organism evidence="1 2">
    <name type="scientific">Gigaspora margarita</name>
    <dbReference type="NCBI Taxonomy" id="4874"/>
    <lineage>
        <taxon>Eukaryota</taxon>
        <taxon>Fungi</taxon>
        <taxon>Fungi incertae sedis</taxon>
        <taxon>Mucoromycota</taxon>
        <taxon>Glomeromycotina</taxon>
        <taxon>Glomeromycetes</taxon>
        <taxon>Diversisporales</taxon>
        <taxon>Gigasporaceae</taxon>
        <taxon>Gigaspora</taxon>
    </lineage>
</organism>